<evidence type="ECO:0000313" key="2">
    <source>
        <dbReference type="EMBL" id="CAD2196147.1"/>
    </source>
</evidence>
<accession>A0A6V7XAY7</accession>
<dbReference type="OrthoDB" id="5909562at2759"/>
<dbReference type="EMBL" id="CAJEWN010001282">
    <property type="protein sequence ID" value="CAD2196147.1"/>
    <property type="molecule type" value="Genomic_DNA"/>
</dbReference>
<comment type="caution">
    <text evidence="2">The sequence shown here is derived from an EMBL/GenBank/DDBJ whole genome shotgun (WGS) entry which is preliminary data.</text>
</comment>
<name>A0A6V7XAY7_MELEN</name>
<keyword evidence="1" id="KW-1133">Transmembrane helix</keyword>
<gene>
    <name evidence="2" type="ORF">MENT_LOCUS49294</name>
</gene>
<evidence type="ECO:0000313" key="3">
    <source>
        <dbReference type="Proteomes" id="UP000580250"/>
    </source>
</evidence>
<reference evidence="2 3" key="1">
    <citation type="submission" date="2020-08" db="EMBL/GenBank/DDBJ databases">
        <authorList>
            <person name="Koutsovoulos G."/>
            <person name="Danchin GJ E."/>
        </authorList>
    </citation>
    <scope>NUCLEOTIDE SEQUENCE [LARGE SCALE GENOMIC DNA]</scope>
</reference>
<proteinExistence type="predicted"/>
<sequence length="105" mass="11952">MEKGVWMYLQLFLIIFNYNYILVYSILEPKFRTPRAAPGTPPDGGGIDITESLTQEAINSNNMPLPVVPVLRPPQVGDLHHPFQILQVYKHRLLLSMQPVLQALQ</sequence>
<keyword evidence="1" id="KW-0812">Transmembrane</keyword>
<protein>
    <submittedName>
        <fullName evidence="2">Uncharacterized protein</fullName>
    </submittedName>
</protein>
<evidence type="ECO:0000256" key="1">
    <source>
        <dbReference type="SAM" id="Phobius"/>
    </source>
</evidence>
<dbReference type="AlphaFoldDB" id="A0A6V7XAY7"/>
<organism evidence="2 3">
    <name type="scientific">Meloidogyne enterolobii</name>
    <name type="common">Root-knot nematode worm</name>
    <name type="synonym">Meloidogyne mayaguensis</name>
    <dbReference type="NCBI Taxonomy" id="390850"/>
    <lineage>
        <taxon>Eukaryota</taxon>
        <taxon>Metazoa</taxon>
        <taxon>Ecdysozoa</taxon>
        <taxon>Nematoda</taxon>
        <taxon>Chromadorea</taxon>
        <taxon>Rhabditida</taxon>
        <taxon>Tylenchina</taxon>
        <taxon>Tylenchomorpha</taxon>
        <taxon>Tylenchoidea</taxon>
        <taxon>Meloidogynidae</taxon>
        <taxon>Meloidogyninae</taxon>
        <taxon>Meloidogyne</taxon>
    </lineage>
</organism>
<dbReference type="Proteomes" id="UP000580250">
    <property type="component" value="Unassembled WGS sequence"/>
</dbReference>
<keyword evidence="1" id="KW-0472">Membrane</keyword>
<feature type="transmembrane region" description="Helical" evidence="1">
    <location>
        <begin position="6"/>
        <end position="27"/>
    </location>
</feature>